<evidence type="ECO:0000313" key="3">
    <source>
        <dbReference type="Proteomes" id="UP000230340"/>
    </source>
</evidence>
<dbReference type="AlphaFoldDB" id="A0A2H0XGY4"/>
<keyword evidence="1" id="KW-1133">Transmembrane helix</keyword>
<name>A0A2H0XGY4_UNCKA</name>
<evidence type="ECO:0008006" key="4">
    <source>
        <dbReference type="Google" id="ProtNLM"/>
    </source>
</evidence>
<dbReference type="EMBL" id="PEYT01000003">
    <property type="protein sequence ID" value="PIS23409.1"/>
    <property type="molecule type" value="Genomic_DNA"/>
</dbReference>
<keyword evidence="1" id="KW-0812">Transmembrane</keyword>
<organism evidence="2 3">
    <name type="scientific">candidate division WWE3 bacterium CG08_land_8_20_14_0_20_40_13</name>
    <dbReference type="NCBI Taxonomy" id="1975084"/>
    <lineage>
        <taxon>Bacteria</taxon>
        <taxon>Katanobacteria</taxon>
    </lineage>
</organism>
<evidence type="ECO:0000256" key="1">
    <source>
        <dbReference type="SAM" id="Phobius"/>
    </source>
</evidence>
<dbReference type="InterPro" id="IPR035986">
    <property type="entry name" value="PKD_dom_sf"/>
</dbReference>
<feature type="transmembrane region" description="Helical" evidence="1">
    <location>
        <begin position="23"/>
        <end position="46"/>
    </location>
</feature>
<reference evidence="3" key="1">
    <citation type="submission" date="2017-09" db="EMBL/GenBank/DDBJ databases">
        <title>Depth-based differentiation of microbial function through sediment-hosted aquifers and enrichment of novel symbionts in the deep terrestrial subsurface.</title>
        <authorList>
            <person name="Probst A.J."/>
            <person name="Ladd B."/>
            <person name="Jarett J.K."/>
            <person name="Geller-Mcgrath D.E."/>
            <person name="Sieber C.M.K."/>
            <person name="Emerson J.B."/>
            <person name="Anantharaman K."/>
            <person name="Thomas B.C."/>
            <person name="Malmstrom R."/>
            <person name="Stieglmeier M."/>
            <person name="Klingl A."/>
            <person name="Woyke T."/>
            <person name="Ryan C.M."/>
            <person name="Banfield J.F."/>
        </authorList>
    </citation>
    <scope>NUCLEOTIDE SEQUENCE [LARGE SCALE GENOMIC DNA]</scope>
</reference>
<dbReference type="SUPFAM" id="SSF49299">
    <property type="entry name" value="PKD domain"/>
    <property type="match status" value="1"/>
</dbReference>
<sequence>MDTLMSLDQNKSVKPKLVLSPSLIYFSTIYSFLFLTILLANVVYSFQNRASVGVPKITPEVFEVGGQQDACGTNVCCATLSIPNTPPECEKLEASIVAGTWVENSLLVTFPLTISFRGQGYDANTSRDFYDISYYLLDFGDGTKEEKTITPEGSFEDVFITSHLFTTNKSYNLNLIFRDYDGNNSNSCSLVLTPVETPQHYTCLSGSCQLADGAGANECTPGVENVCKYLACTSYSCTLANATGDPKVNEQGCTASGEICGHHLACSNNSCAYVPGTGSNLDNCTLEGAQCGTLPKHYECDGTDGACKQVNNTPDNTTNKCNPDSQNQNQCKYSVCESDNICKEKNASGAPVESSCTTVGGNCGATTKSCETIRIEFVGGFTTHYVGDTVKITAKGKSSHTDGVKSFKFRFGATDSSPVFTCGQGQSAGAQCTAITAKDATGLQESTLTYSLQNTGKLEVYGSACDINDCSVFTR</sequence>
<accession>A0A2H0XGY4</accession>
<proteinExistence type="predicted"/>
<dbReference type="Gene3D" id="2.60.40.10">
    <property type="entry name" value="Immunoglobulins"/>
    <property type="match status" value="1"/>
</dbReference>
<dbReference type="Proteomes" id="UP000230340">
    <property type="component" value="Unassembled WGS sequence"/>
</dbReference>
<protein>
    <recommendedName>
        <fullName evidence="4">PKD domain-containing protein</fullName>
    </recommendedName>
</protein>
<keyword evidence="1" id="KW-0472">Membrane</keyword>
<gene>
    <name evidence="2" type="ORF">COT49_00360</name>
</gene>
<comment type="caution">
    <text evidence="2">The sequence shown here is derived from an EMBL/GenBank/DDBJ whole genome shotgun (WGS) entry which is preliminary data.</text>
</comment>
<evidence type="ECO:0000313" key="2">
    <source>
        <dbReference type="EMBL" id="PIS23409.1"/>
    </source>
</evidence>
<dbReference type="InterPro" id="IPR013783">
    <property type="entry name" value="Ig-like_fold"/>
</dbReference>